<dbReference type="AlphaFoldDB" id="A0A2N5IQV4"/>
<accession>A0A2N5IQV4</accession>
<organism evidence="1 2">
    <name type="scientific">Bifidobacterium imperatoris</name>
    <dbReference type="NCBI Taxonomy" id="2020965"/>
    <lineage>
        <taxon>Bacteria</taxon>
        <taxon>Bacillati</taxon>
        <taxon>Actinomycetota</taxon>
        <taxon>Actinomycetes</taxon>
        <taxon>Bifidobacteriales</taxon>
        <taxon>Bifidobacteriaceae</taxon>
        <taxon>Bifidobacterium</taxon>
    </lineage>
</organism>
<comment type="caution">
    <text evidence="1">The sequence shown here is derived from an EMBL/GenBank/DDBJ whole genome shotgun (WGS) entry which is preliminary data.</text>
</comment>
<evidence type="ECO:0000313" key="2">
    <source>
        <dbReference type="Proteomes" id="UP000234855"/>
    </source>
</evidence>
<evidence type="ECO:0000313" key="1">
    <source>
        <dbReference type="EMBL" id="PLS24339.1"/>
    </source>
</evidence>
<dbReference type="EMBL" id="NMWV01000023">
    <property type="protein sequence ID" value="PLS24339.1"/>
    <property type="molecule type" value="Genomic_DNA"/>
</dbReference>
<proteinExistence type="predicted"/>
<gene>
    <name evidence="1" type="ORF">Tam1G_1602</name>
</gene>
<protein>
    <submittedName>
        <fullName evidence="1">Uncharacterized protein</fullName>
    </submittedName>
</protein>
<dbReference type="RefSeq" id="WP_242689591.1">
    <property type="nucleotide sequence ID" value="NZ_CP071591.1"/>
</dbReference>
<name>A0A2N5IQV4_9BIFI</name>
<reference evidence="1 2" key="1">
    <citation type="submission" date="2017-07" db="EMBL/GenBank/DDBJ databases">
        <title>Bifidobacterium novel species.</title>
        <authorList>
            <person name="Lugli G.A."/>
            <person name="Milani C."/>
            <person name="Duranti S."/>
            <person name="Mangifesta M."/>
        </authorList>
    </citation>
    <scope>NUCLEOTIDE SEQUENCE [LARGE SCALE GENOMIC DNA]</scope>
    <source>
        <strain evidence="1 2">45</strain>
    </source>
</reference>
<dbReference type="Proteomes" id="UP000234855">
    <property type="component" value="Unassembled WGS sequence"/>
</dbReference>
<sequence>MTAIMPYFIITYTDGRTERLDMTPRARCKAEEHAQVNGWGSVQDSPQRISYYTAYAASRLKGTTTLPFDQWLDTVADIDFKQPGEVDEENPTD</sequence>